<evidence type="ECO:0000256" key="6">
    <source>
        <dbReference type="ARBA" id="ARBA00022552"/>
    </source>
</evidence>
<evidence type="ECO:0000256" key="8">
    <source>
        <dbReference type="ARBA" id="ARBA00022694"/>
    </source>
</evidence>
<dbReference type="PATRIC" id="fig|36849.3.peg.2225"/>
<comment type="caution">
    <text evidence="18">The sequence shown here is derived from an EMBL/GenBank/DDBJ whole genome shotgun (WGS) entry which is preliminary data.</text>
</comment>
<dbReference type="CDD" id="cd10845">
    <property type="entry name" value="DSRM_RNAse_III_family"/>
    <property type="match status" value="1"/>
</dbReference>
<evidence type="ECO:0000256" key="13">
    <source>
        <dbReference type="ARBA" id="ARBA00022842"/>
    </source>
</evidence>
<dbReference type="EMBL" id="LKET01000032">
    <property type="protein sequence ID" value="KPU43942.1"/>
    <property type="molecule type" value="Genomic_DNA"/>
</dbReference>
<dbReference type="SMART" id="SM00358">
    <property type="entry name" value="DSRM"/>
    <property type="match status" value="1"/>
</dbReference>
<keyword evidence="6 15" id="KW-0698">rRNA processing</keyword>
<dbReference type="SUPFAM" id="SSF69065">
    <property type="entry name" value="RNase III domain-like"/>
    <property type="match status" value="1"/>
</dbReference>
<dbReference type="GO" id="GO:0005737">
    <property type="term" value="C:cytoplasm"/>
    <property type="evidence" value="ECO:0007669"/>
    <property type="project" value="UniProtKB-SubCell"/>
</dbReference>
<gene>
    <name evidence="15 18" type="primary">rnc</name>
    <name evidence="18" type="ORF">OXPF_21070</name>
</gene>
<keyword evidence="7 15" id="KW-0507">mRNA processing</keyword>
<dbReference type="InterPro" id="IPR011907">
    <property type="entry name" value="RNase_III"/>
</dbReference>
<comment type="cofactor">
    <cofactor evidence="15">
        <name>Mg(2+)</name>
        <dbReference type="ChEBI" id="CHEBI:18420"/>
    </cofactor>
</comment>
<evidence type="ECO:0000256" key="12">
    <source>
        <dbReference type="ARBA" id="ARBA00022801"/>
    </source>
</evidence>
<feature type="binding site" evidence="15">
    <location>
        <position position="54"/>
    </location>
    <ligand>
        <name>Mg(2+)</name>
        <dbReference type="ChEBI" id="CHEBI:18420"/>
    </ligand>
</feature>
<evidence type="ECO:0000313" key="19">
    <source>
        <dbReference type="Proteomes" id="UP000050326"/>
    </source>
</evidence>
<evidence type="ECO:0000256" key="1">
    <source>
        <dbReference type="ARBA" id="ARBA00000109"/>
    </source>
</evidence>
<dbReference type="GO" id="GO:0006397">
    <property type="term" value="P:mRNA processing"/>
    <property type="evidence" value="ECO:0007669"/>
    <property type="project" value="UniProtKB-UniRule"/>
</dbReference>
<comment type="subcellular location">
    <subcellularLocation>
        <location evidence="2 15">Cytoplasm</location>
    </subcellularLocation>
</comment>
<comment type="subunit">
    <text evidence="4 15">Homodimer.</text>
</comment>
<feature type="domain" description="DRBM" evidence="16">
    <location>
        <begin position="168"/>
        <end position="237"/>
    </location>
</feature>
<dbReference type="GO" id="GO:0046872">
    <property type="term" value="F:metal ion binding"/>
    <property type="evidence" value="ECO:0007669"/>
    <property type="project" value="UniProtKB-KW"/>
</dbReference>
<evidence type="ECO:0000313" key="18">
    <source>
        <dbReference type="EMBL" id="KPU43942.1"/>
    </source>
</evidence>
<dbReference type="FunFam" id="1.10.1520.10:FF:000001">
    <property type="entry name" value="Ribonuclease 3"/>
    <property type="match status" value="1"/>
</dbReference>
<dbReference type="HAMAP" id="MF_00104">
    <property type="entry name" value="RNase_III"/>
    <property type="match status" value="1"/>
</dbReference>
<dbReference type="GO" id="GO:0006364">
    <property type="term" value="P:rRNA processing"/>
    <property type="evidence" value="ECO:0007669"/>
    <property type="project" value="UniProtKB-UniRule"/>
</dbReference>
<comment type="function">
    <text evidence="15">Digests double-stranded RNA. Involved in the processing of primary rRNA transcript to yield the immediate precursors to the large and small rRNAs (23S and 16S). Processes some mRNAs, and tRNAs when they are encoded in the rRNA operon. Processes pre-crRNA and tracrRNA of type II CRISPR loci if present in the organism.</text>
</comment>
<evidence type="ECO:0000256" key="10">
    <source>
        <dbReference type="ARBA" id="ARBA00022723"/>
    </source>
</evidence>
<keyword evidence="10 15" id="KW-0479">Metal-binding</keyword>
<evidence type="ECO:0000256" key="9">
    <source>
        <dbReference type="ARBA" id="ARBA00022722"/>
    </source>
</evidence>
<protein>
    <recommendedName>
        <fullName evidence="15">Ribonuclease 3</fullName>
        <ecNumber evidence="15">3.1.26.3</ecNumber>
    </recommendedName>
    <alternativeName>
        <fullName evidence="15">Ribonuclease III</fullName>
        <shortName evidence="15">RNase III</shortName>
    </alternativeName>
</protein>
<name>A0A0P8W5J7_9CLOT</name>
<dbReference type="Gene3D" id="1.10.1520.10">
    <property type="entry name" value="Ribonuclease III domain"/>
    <property type="match status" value="1"/>
</dbReference>
<dbReference type="PROSITE" id="PS50137">
    <property type="entry name" value="DS_RBD"/>
    <property type="match status" value="1"/>
</dbReference>
<dbReference type="NCBIfam" id="TIGR02191">
    <property type="entry name" value="RNaseIII"/>
    <property type="match status" value="1"/>
</dbReference>
<dbReference type="InterPro" id="IPR014720">
    <property type="entry name" value="dsRBD_dom"/>
</dbReference>
<keyword evidence="8 15" id="KW-0819">tRNA processing</keyword>
<keyword evidence="15" id="KW-0699">rRNA-binding</keyword>
<feature type="domain" description="RNase III" evidence="17">
    <location>
        <begin position="12"/>
        <end position="141"/>
    </location>
</feature>
<sequence length="239" mass="27265">MHSIDNQRLNLINELEEKTRYEFKNKQLLNIALTHSSYANQYDLPYAEHNERLEFLGDSVLSLVISEHIFNLNRSNTEGKLTKMRAGIVCEASLYQFAKDLNLGKYMLIGKGEEMTGGRERTSILADAYEALIAAIYIDGGYDKVRKFIISNFSDILNLSSVGEVIKDYKSRLQEFVQKDPGAVLRYETEKEEGPAHNRFFYVKLSLNDKFISRGTGKSKKEAEQEAAKFAIEVLGEEK</sequence>
<evidence type="ECO:0000256" key="7">
    <source>
        <dbReference type="ARBA" id="ARBA00022664"/>
    </source>
</evidence>
<keyword evidence="14 15" id="KW-0694">RNA-binding</keyword>
<dbReference type="RefSeq" id="WP_054875153.1">
    <property type="nucleotide sequence ID" value="NZ_LKET01000032.1"/>
</dbReference>
<keyword evidence="19" id="KW-1185">Reference proteome</keyword>
<evidence type="ECO:0000256" key="11">
    <source>
        <dbReference type="ARBA" id="ARBA00022759"/>
    </source>
</evidence>
<dbReference type="GO" id="GO:0019843">
    <property type="term" value="F:rRNA binding"/>
    <property type="evidence" value="ECO:0007669"/>
    <property type="project" value="UniProtKB-KW"/>
</dbReference>
<evidence type="ECO:0000256" key="15">
    <source>
        <dbReference type="HAMAP-Rule" id="MF_00104"/>
    </source>
</evidence>
<dbReference type="CDD" id="cd00593">
    <property type="entry name" value="RIBOc"/>
    <property type="match status" value="1"/>
</dbReference>
<evidence type="ECO:0000256" key="4">
    <source>
        <dbReference type="ARBA" id="ARBA00011738"/>
    </source>
</evidence>
<dbReference type="GO" id="GO:0004525">
    <property type="term" value="F:ribonuclease III activity"/>
    <property type="evidence" value="ECO:0007669"/>
    <property type="project" value="UniProtKB-UniRule"/>
</dbReference>
<dbReference type="PROSITE" id="PS00517">
    <property type="entry name" value="RNASE_3_1"/>
    <property type="match status" value="1"/>
</dbReference>
<proteinExistence type="inferred from homology"/>
<dbReference type="FunFam" id="3.30.160.20:FF:000003">
    <property type="entry name" value="Ribonuclease 3"/>
    <property type="match status" value="1"/>
</dbReference>
<accession>A0A0P8W5J7</accession>
<feature type="binding site" evidence="15">
    <location>
        <position position="130"/>
    </location>
    <ligand>
        <name>Mg(2+)</name>
        <dbReference type="ChEBI" id="CHEBI:18420"/>
    </ligand>
</feature>
<dbReference type="Pfam" id="PF14622">
    <property type="entry name" value="Ribonucleas_3_3"/>
    <property type="match status" value="1"/>
</dbReference>
<evidence type="ECO:0000256" key="2">
    <source>
        <dbReference type="ARBA" id="ARBA00004496"/>
    </source>
</evidence>
<dbReference type="InterPro" id="IPR036389">
    <property type="entry name" value="RNase_III_sf"/>
</dbReference>
<organism evidence="18 19">
    <name type="scientific">Oxobacter pfennigii</name>
    <dbReference type="NCBI Taxonomy" id="36849"/>
    <lineage>
        <taxon>Bacteria</taxon>
        <taxon>Bacillati</taxon>
        <taxon>Bacillota</taxon>
        <taxon>Clostridia</taxon>
        <taxon>Eubacteriales</taxon>
        <taxon>Clostridiaceae</taxon>
        <taxon>Oxobacter</taxon>
    </lineage>
</organism>
<feature type="active site" evidence="15">
    <location>
        <position position="58"/>
    </location>
</feature>
<dbReference type="PANTHER" id="PTHR11207:SF0">
    <property type="entry name" value="RIBONUCLEASE 3"/>
    <property type="match status" value="1"/>
</dbReference>
<keyword evidence="5 15" id="KW-0963">Cytoplasm</keyword>
<keyword evidence="9 15" id="KW-0540">Nuclease</keyword>
<dbReference type="GO" id="GO:0042802">
    <property type="term" value="F:identical protein binding"/>
    <property type="evidence" value="ECO:0007669"/>
    <property type="project" value="UniProtKB-ARBA"/>
</dbReference>
<evidence type="ECO:0000256" key="5">
    <source>
        <dbReference type="ARBA" id="ARBA00022490"/>
    </source>
</evidence>
<keyword evidence="11 15" id="KW-0255">Endonuclease</keyword>
<evidence type="ECO:0000256" key="14">
    <source>
        <dbReference type="ARBA" id="ARBA00022884"/>
    </source>
</evidence>
<dbReference type="STRING" id="36849.OXPF_21070"/>
<dbReference type="GO" id="GO:0003725">
    <property type="term" value="F:double-stranded RNA binding"/>
    <property type="evidence" value="ECO:0007669"/>
    <property type="project" value="TreeGrafter"/>
</dbReference>
<dbReference type="GO" id="GO:0008033">
    <property type="term" value="P:tRNA processing"/>
    <property type="evidence" value="ECO:0007669"/>
    <property type="project" value="UniProtKB-KW"/>
</dbReference>
<dbReference type="PROSITE" id="PS50142">
    <property type="entry name" value="RNASE_3_2"/>
    <property type="match status" value="1"/>
</dbReference>
<dbReference type="EC" id="3.1.26.3" evidence="15"/>
<comment type="catalytic activity">
    <reaction evidence="1 15">
        <text>Endonucleolytic cleavage to 5'-phosphomonoester.</text>
        <dbReference type="EC" id="3.1.26.3"/>
    </reaction>
</comment>
<dbReference type="AlphaFoldDB" id="A0A0P8W5J7"/>
<reference evidence="18 19" key="1">
    <citation type="submission" date="2015-09" db="EMBL/GenBank/DDBJ databases">
        <title>Genome sequence of Oxobacter pfennigii DSM 3222.</title>
        <authorList>
            <person name="Poehlein A."/>
            <person name="Bengelsdorf F.R."/>
            <person name="Schiel-Bengelsdorf B."/>
            <person name="Duerre P."/>
            <person name="Daniel R."/>
        </authorList>
    </citation>
    <scope>NUCLEOTIDE SEQUENCE [LARGE SCALE GENOMIC DNA]</scope>
    <source>
        <strain evidence="18 19">DSM 3222</strain>
    </source>
</reference>
<dbReference type="PANTHER" id="PTHR11207">
    <property type="entry name" value="RIBONUCLEASE III"/>
    <property type="match status" value="1"/>
</dbReference>
<keyword evidence="12 15" id="KW-0378">Hydrolase</keyword>
<dbReference type="Proteomes" id="UP000050326">
    <property type="component" value="Unassembled WGS sequence"/>
</dbReference>
<evidence type="ECO:0000259" key="16">
    <source>
        <dbReference type="PROSITE" id="PS50137"/>
    </source>
</evidence>
<feature type="active site" evidence="15">
    <location>
        <position position="130"/>
    </location>
</feature>
<dbReference type="GO" id="GO:0010468">
    <property type="term" value="P:regulation of gene expression"/>
    <property type="evidence" value="ECO:0007669"/>
    <property type="project" value="TreeGrafter"/>
</dbReference>
<evidence type="ECO:0000259" key="17">
    <source>
        <dbReference type="PROSITE" id="PS50142"/>
    </source>
</evidence>
<evidence type="ECO:0000256" key="3">
    <source>
        <dbReference type="ARBA" id="ARBA00010183"/>
    </source>
</evidence>
<keyword evidence="13 15" id="KW-0460">Magnesium</keyword>
<dbReference type="SUPFAM" id="SSF54768">
    <property type="entry name" value="dsRNA-binding domain-like"/>
    <property type="match status" value="1"/>
</dbReference>
<dbReference type="SMART" id="SM00535">
    <property type="entry name" value="RIBOc"/>
    <property type="match status" value="1"/>
</dbReference>
<feature type="binding site" evidence="15">
    <location>
        <position position="127"/>
    </location>
    <ligand>
        <name>Mg(2+)</name>
        <dbReference type="ChEBI" id="CHEBI:18420"/>
    </ligand>
</feature>
<dbReference type="InterPro" id="IPR000999">
    <property type="entry name" value="RNase_III_dom"/>
</dbReference>
<dbReference type="Gene3D" id="3.30.160.20">
    <property type="match status" value="1"/>
</dbReference>
<comment type="similarity">
    <text evidence="3">Belongs to the ribonuclease III family.</text>
</comment>
<dbReference type="Pfam" id="PF00035">
    <property type="entry name" value="dsrm"/>
    <property type="match status" value="1"/>
</dbReference>